<keyword evidence="1" id="KW-0732">Signal</keyword>
<dbReference type="InterPro" id="IPR018550">
    <property type="entry name" value="Lipid-A_deacylase-rel"/>
</dbReference>
<dbReference type="EMBL" id="BMKF01000002">
    <property type="protein sequence ID" value="GGB73692.1"/>
    <property type="molecule type" value="Genomic_DNA"/>
</dbReference>
<evidence type="ECO:0000313" key="3">
    <source>
        <dbReference type="Proteomes" id="UP000628854"/>
    </source>
</evidence>
<dbReference type="Proteomes" id="UP000628854">
    <property type="component" value="Unassembled WGS sequence"/>
</dbReference>
<dbReference type="RefSeq" id="WP_084391978.1">
    <property type="nucleotide sequence ID" value="NZ_BMKF01000002.1"/>
</dbReference>
<proteinExistence type="predicted"/>
<reference evidence="3" key="1">
    <citation type="journal article" date="2019" name="Int. J. Syst. Evol. Microbiol.">
        <title>The Global Catalogue of Microorganisms (GCM) 10K type strain sequencing project: providing services to taxonomists for standard genome sequencing and annotation.</title>
        <authorList>
            <consortium name="The Broad Institute Genomics Platform"/>
            <consortium name="The Broad Institute Genome Sequencing Center for Infectious Disease"/>
            <person name="Wu L."/>
            <person name="Ma J."/>
        </authorList>
    </citation>
    <scope>NUCLEOTIDE SEQUENCE [LARGE SCALE GENOMIC DNA]</scope>
    <source>
        <strain evidence="3">CGMCC 1.15928</strain>
    </source>
</reference>
<keyword evidence="3" id="KW-1185">Reference proteome</keyword>
<evidence type="ECO:0000256" key="1">
    <source>
        <dbReference type="SAM" id="SignalP"/>
    </source>
</evidence>
<gene>
    <name evidence="2" type="ORF">GCM10011503_23010</name>
</gene>
<evidence type="ECO:0000313" key="2">
    <source>
        <dbReference type="EMBL" id="GGB73692.1"/>
    </source>
</evidence>
<feature type="chain" id="PRO_5045236108" description="Acyloxyacyl hydrolase" evidence="1">
    <location>
        <begin position="24"/>
        <end position="195"/>
    </location>
</feature>
<evidence type="ECO:0008006" key="4">
    <source>
        <dbReference type="Google" id="ProtNLM"/>
    </source>
</evidence>
<comment type="caution">
    <text evidence="2">The sequence shown here is derived from an EMBL/GenBank/DDBJ whole genome shotgun (WGS) entry which is preliminary data.</text>
</comment>
<name>A0ABQ1JNP9_9PROT</name>
<accession>A0ABQ1JNP9</accession>
<organism evidence="2 3">
    <name type="scientific">Henriciella pelagia</name>
    <dbReference type="NCBI Taxonomy" id="1977912"/>
    <lineage>
        <taxon>Bacteria</taxon>
        <taxon>Pseudomonadati</taxon>
        <taxon>Pseudomonadota</taxon>
        <taxon>Alphaproteobacteria</taxon>
        <taxon>Hyphomonadales</taxon>
        <taxon>Hyphomonadaceae</taxon>
        <taxon>Henriciella</taxon>
    </lineage>
</organism>
<dbReference type="Pfam" id="PF09411">
    <property type="entry name" value="PagL"/>
    <property type="match status" value="1"/>
</dbReference>
<feature type="signal peptide" evidence="1">
    <location>
        <begin position="1"/>
        <end position="23"/>
    </location>
</feature>
<protein>
    <recommendedName>
        <fullName evidence="4">Acyloxyacyl hydrolase</fullName>
    </recommendedName>
</protein>
<sequence length="195" mass="21265">MKRTLALAVLAAAATTPALTANAQLVEEARIGVMQHNICVIDCKNADKEDGPNIEGEIVFASPDILSIILAPRPYIVGSYNTAGDTNFGGVGLLWNWDFAQGWSLEPSLGYVIHDGANESPFPQGDPRSDAFARENVYFGSDDLFRTGLALNRDFGPNWGLQLQYEHLSHGQILGNGRNQGIDNLGVRAYWRFGE</sequence>
<dbReference type="Gene3D" id="2.40.160.20">
    <property type="match status" value="1"/>
</dbReference>